<proteinExistence type="predicted"/>
<dbReference type="KEGG" id="hsd:SD1D_1746"/>
<dbReference type="EMBL" id="LN879430">
    <property type="protein sequence ID" value="CUH93291.1"/>
    <property type="molecule type" value="Genomic_DNA"/>
</dbReference>
<dbReference type="RefSeq" id="WP_058258553.1">
    <property type="nucleotide sequence ID" value="NZ_LN879430.1"/>
</dbReference>
<sequence>MELNNIEPAHKEYTVLWLLDYAHMMLLDERSYWNWLIGVEMELGKVEQAYYHCKEAILNHDIHGLFALVQGERGILDDNEEGMEYLLHMATAKESPFGLYCLYLCDILYRDGQQAKEILERFYSLNGELSEYESRGYLRFWNNKVCN</sequence>
<protein>
    <submittedName>
        <fullName evidence="1">Uncharacterized protein</fullName>
    </submittedName>
</protein>
<gene>
    <name evidence="1" type="ORF">SD1D_1746</name>
</gene>
<evidence type="ECO:0000313" key="1">
    <source>
        <dbReference type="EMBL" id="CUH93291.1"/>
    </source>
</evidence>
<evidence type="ECO:0000313" key="2">
    <source>
        <dbReference type="Proteomes" id="UP000196053"/>
    </source>
</evidence>
<keyword evidence="2" id="KW-1185">Reference proteome</keyword>
<organism evidence="1 2">
    <name type="scientific">Herbinix luporum</name>
    <dbReference type="NCBI Taxonomy" id="1679721"/>
    <lineage>
        <taxon>Bacteria</taxon>
        <taxon>Bacillati</taxon>
        <taxon>Bacillota</taxon>
        <taxon>Clostridia</taxon>
        <taxon>Lachnospirales</taxon>
        <taxon>Lachnospiraceae</taxon>
        <taxon>Herbinix</taxon>
    </lineage>
</organism>
<accession>A0A0K8J6Q0</accession>
<reference evidence="2" key="1">
    <citation type="submission" date="2015-09" db="EMBL/GenBank/DDBJ databases">
        <authorList>
            <person name="Wibberg D."/>
        </authorList>
    </citation>
    <scope>NUCLEOTIDE SEQUENCE [LARGE SCALE GENOMIC DNA]</scope>
    <source>
        <strain evidence="2">SD1D</strain>
    </source>
</reference>
<name>A0A0K8J6Q0_9FIRM</name>
<dbReference type="Proteomes" id="UP000196053">
    <property type="component" value="Chromosome I"/>
</dbReference>
<dbReference type="AlphaFoldDB" id="A0A0K8J6Q0"/>